<comment type="caution">
    <text evidence="4">The sequence shown here is derived from an EMBL/GenBank/DDBJ whole genome shotgun (WGS) entry which is preliminary data.</text>
</comment>
<evidence type="ECO:0000313" key="5">
    <source>
        <dbReference type="Proteomes" id="UP000284892"/>
    </source>
</evidence>
<dbReference type="InterPro" id="IPR027385">
    <property type="entry name" value="Beta-barrel_OMP"/>
</dbReference>
<dbReference type="EMBL" id="RAQJ01000001">
    <property type="protein sequence ID" value="RKE98465.1"/>
    <property type="molecule type" value="Genomic_DNA"/>
</dbReference>
<evidence type="ECO:0000313" key="4">
    <source>
        <dbReference type="EMBL" id="RKE98465.1"/>
    </source>
</evidence>
<keyword evidence="5" id="KW-1185">Reference proteome</keyword>
<evidence type="ECO:0000256" key="1">
    <source>
        <dbReference type="ARBA" id="ARBA00022729"/>
    </source>
</evidence>
<dbReference type="RefSeq" id="WP_120199676.1">
    <property type="nucleotide sequence ID" value="NZ_RAQJ01000001.1"/>
</dbReference>
<proteinExistence type="predicted"/>
<name>A0A420DW76_9FLAO</name>
<evidence type="ECO:0000256" key="2">
    <source>
        <dbReference type="SAM" id="SignalP"/>
    </source>
</evidence>
<sequence length="290" mass="33230">MKKIVFFLCFLFSLTSINAQDVYIVNEKKIQLKTAVNGNLDLLWNIIDNEYRYFVKNESNTIIELKNTKKDKKYQEEYKDLLGELTNGSMPTNKLRFTLYDLTNFVDDYNSKVNPDYQSLISRSKILLRLSVFGGITNSPFITNIDNVKTPLFGTELEVVEGNRISRHAVFMQLKHVLEHDDLNYSTTELALGYRFRFVNAETFSLYGNVKFATLNFSKATIIVNNNGTLNSQDISETAFDVPFIFGIGADIRVSENSFITLAYNELFALLLDNQGNFSTDFSVGYKFNL</sequence>
<dbReference type="Pfam" id="PF13505">
    <property type="entry name" value="OMP_b-brl"/>
    <property type="match status" value="1"/>
</dbReference>
<protein>
    <recommendedName>
        <fullName evidence="3">Outer membrane protein beta-barrel domain-containing protein</fullName>
    </recommendedName>
</protein>
<feature type="domain" description="Outer membrane protein beta-barrel" evidence="3">
    <location>
        <begin position="182"/>
        <end position="288"/>
    </location>
</feature>
<reference evidence="4 5" key="1">
    <citation type="submission" date="2018-09" db="EMBL/GenBank/DDBJ databases">
        <title>Genomic Encyclopedia of Archaeal and Bacterial Type Strains, Phase II (KMG-II): from individual species to whole genera.</title>
        <authorList>
            <person name="Goeker M."/>
        </authorList>
    </citation>
    <scope>NUCLEOTIDE SEQUENCE [LARGE SCALE GENOMIC DNA]</scope>
    <source>
        <strain evidence="4 5">DSM 26283</strain>
    </source>
</reference>
<dbReference type="SUPFAM" id="SSF56925">
    <property type="entry name" value="OMPA-like"/>
    <property type="match status" value="1"/>
</dbReference>
<dbReference type="InterPro" id="IPR011250">
    <property type="entry name" value="OMP/PagP_B-barrel"/>
</dbReference>
<accession>A0A420DW76</accession>
<feature type="signal peptide" evidence="2">
    <location>
        <begin position="1"/>
        <end position="19"/>
    </location>
</feature>
<dbReference type="OrthoDB" id="1411114at2"/>
<dbReference type="Proteomes" id="UP000284892">
    <property type="component" value="Unassembled WGS sequence"/>
</dbReference>
<evidence type="ECO:0000259" key="3">
    <source>
        <dbReference type="Pfam" id="PF13505"/>
    </source>
</evidence>
<feature type="chain" id="PRO_5019150685" description="Outer membrane protein beta-barrel domain-containing protein" evidence="2">
    <location>
        <begin position="20"/>
        <end position="290"/>
    </location>
</feature>
<organism evidence="4 5">
    <name type="scientific">Ichthyenterobacterium magnum</name>
    <dbReference type="NCBI Taxonomy" id="1230530"/>
    <lineage>
        <taxon>Bacteria</taxon>
        <taxon>Pseudomonadati</taxon>
        <taxon>Bacteroidota</taxon>
        <taxon>Flavobacteriia</taxon>
        <taxon>Flavobacteriales</taxon>
        <taxon>Flavobacteriaceae</taxon>
        <taxon>Ichthyenterobacterium</taxon>
    </lineage>
</organism>
<dbReference type="AlphaFoldDB" id="A0A420DW76"/>
<gene>
    <name evidence="4" type="ORF">BXY80_0553</name>
</gene>
<dbReference type="Gene3D" id="2.40.160.20">
    <property type="match status" value="1"/>
</dbReference>
<keyword evidence="1 2" id="KW-0732">Signal</keyword>